<dbReference type="PANTHER" id="PTHR23232:SF135">
    <property type="entry name" value="KRAB DOMAIN-CONTAINING PROTEIN"/>
    <property type="match status" value="1"/>
</dbReference>
<dbReference type="PROSITE" id="PS50805">
    <property type="entry name" value="KRAB"/>
    <property type="match status" value="1"/>
</dbReference>
<dbReference type="OMA" id="EQNNEPW"/>
<dbReference type="PANTHER" id="PTHR23232">
    <property type="entry name" value="KRAB DOMAIN C2H2 ZINC FINGER"/>
    <property type="match status" value="1"/>
</dbReference>
<organism evidence="2 3">
    <name type="scientific">Panthera leo</name>
    <name type="common">Lion</name>
    <dbReference type="NCBI Taxonomy" id="9689"/>
    <lineage>
        <taxon>Eukaryota</taxon>
        <taxon>Metazoa</taxon>
        <taxon>Chordata</taxon>
        <taxon>Craniata</taxon>
        <taxon>Vertebrata</taxon>
        <taxon>Euteleostomi</taxon>
        <taxon>Mammalia</taxon>
        <taxon>Eutheria</taxon>
        <taxon>Laurasiatheria</taxon>
        <taxon>Carnivora</taxon>
        <taxon>Feliformia</taxon>
        <taxon>Felidae</taxon>
        <taxon>Pantherinae</taxon>
        <taxon>Panthera</taxon>
    </lineage>
</organism>
<dbReference type="SMART" id="SM00349">
    <property type="entry name" value="KRAB"/>
    <property type="match status" value="1"/>
</dbReference>
<dbReference type="Pfam" id="PF01352">
    <property type="entry name" value="KRAB"/>
    <property type="match status" value="1"/>
</dbReference>
<name>A0A8C8XRR0_PANLE</name>
<dbReference type="InterPro" id="IPR001909">
    <property type="entry name" value="KRAB"/>
</dbReference>
<feature type="domain" description="KRAB" evidence="1">
    <location>
        <begin position="8"/>
        <end position="79"/>
    </location>
</feature>
<dbReference type="InterPro" id="IPR050169">
    <property type="entry name" value="Krueppel_C2H2_ZnF"/>
</dbReference>
<sequence>MAGSQGLLTFRDVAIELSQEDWECLNLSQWDIYRDVMLENYRNLLFLGLIMTMPDLITFIEQNNEPWNNLLAKNNVIKHFGETPFFYISYFGKTVCFCKQTLK</sequence>
<evidence type="ECO:0000313" key="2">
    <source>
        <dbReference type="Ensembl" id="ENSPLOP00000021781.1"/>
    </source>
</evidence>
<reference evidence="2" key="1">
    <citation type="submission" date="2025-08" db="UniProtKB">
        <authorList>
            <consortium name="Ensembl"/>
        </authorList>
    </citation>
    <scope>IDENTIFICATION</scope>
</reference>
<evidence type="ECO:0000313" key="3">
    <source>
        <dbReference type="Proteomes" id="UP000694399"/>
    </source>
</evidence>
<keyword evidence="3" id="KW-1185">Reference proteome</keyword>
<dbReference type="GeneTree" id="ENSGT00940000153165"/>
<dbReference type="Proteomes" id="UP000694399">
    <property type="component" value="Unassembled WGS sequence"/>
</dbReference>
<dbReference type="Gene3D" id="6.10.140.140">
    <property type="match status" value="1"/>
</dbReference>
<evidence type="ECO:0000259" key="1">
    <source>
        <dbReference type="PROSITE" id="PS50805"/>
    </source>
</evidence>
<dbReference type="AlphaFoldDB" id="A0A8C8XRR0"/>
<protein>
    <recommendedName>
        <fullName evidence="1">KRAB domain-containing protein</fullName>
    </recommendedName>
</protein>
<proteinExistence type="predicted"/>
<dbReference type="SUPFAM" id="SSF109640">
    <property type="entry name" value="KRAB domain (Kruppel-associated box)"/>
    <property type="match status" value="1"/>
</dbReference>
<dbReference type="GO" id="GO:0006355">
    <property type="term" value="P:regulation of DNA-templated transcription"/>
    <property type="evidence" value="ECO:0007669"/>
    <property type="project" value="InterPro"/>
</dbReference>
<reference evidence="2" key="2">
    <citation type="submission" date="2025-09" db="UniProtKB">
        <authorList>
            <consortium name="Ensembl"/>
        </authorList>
    </citation>
    <scope>IDENTIFICATION</scope>
</reference>
<dbReference type="InterPro" id="IPR036051">
    <property type="entry name" value="KRAB_dom_sf"/>
</dbReference>
<accession>A0A8C8XRR0</accession>
<dbReference type="CDD" id="cd07765">
    <property type="entry name" value="KRAB_A-box"/>
    <property type="match status" value="1"/>
</dbReference>
<dbReference type="Ensembl" id="ENSPLOT00000024055.1">
    <property type="protein sequence ID" value="ENSPLOP00000021781.1"/>
    <property type="gene ID" value="ENSPLOG00000015940.1"/>
</dbReference>